<comment type="caution">
    <text evidence="2">The sequence shown here is derived from an EMBL/GenBank/DDBJ whole genome shotgun (WGS) entry which is preliminary data.</text>
</comment>
<organism evidence="2 3">
    <name type="scientific">Amycolatopsis pigmentata</name>
    <dbReference type="NCBI Taxonomy" id="450801"/>
    <lineage>
        <taxon>Bacteria</taxon>
        <taxon>Bacillati</taxon>
        <taxon>Actinomycetota</taxon>
        <taxon>Actinomycetes</taxon>
        <taxon>Pseudonocardiales</taxon>
        <taxon>Pseudonocardiaceae</taxon>
        <taxon>Amycolatopsis</taxon>
    </lineage>
</organism>
<keyword evidence="3" id="KW-1185">Reference proteome</keyword>
<feature type="domain" description="SAF" evidence="1">
    <location>
        <begin position="40"/>
        <end position="103"/>
    </location>
</feature>
<protein>
    <submittedName>
        <fullName evidence="2">SAF domain-containing protein</fullName>
    </submittedName>
</protein>
<evidence type="ECO:0000313" key="3">
    <source>
        <dbReference type="Proteomes" id="UP001597417"/>
    </source>
</evidence>
<dbReference type="SMART" id="SM00858">
    <property type="entry name" value="SAF"/>
    <property type="match status" value="1"/>
</dbReference>
<dbReference type="Proteomes" id="UP001597417">
    <property type="component" value="Unassembled WGS sequence"/>
</dbReference>
<dbReference type="Pfam" id="PF08666">
    <property type="entry name" value="SAF"/>
    <property type="match status" value="1"/>
</dbReference>
<dbReference type="EMBL" id="JBHUKR010000004">
    <property type="protein sequence ID" value="MFD2415378.1"/>
    <property type="molecule type" value="Genomic_DNA"/>
</dbReference>
<evidence type="ECO:0000259" key="1">
    <source>
        <dbReference type="SMART" id="SM00858"/>
    </source>
</evidence>
<dbReference type="PROSITE" id="PS51257">
    <property type="entry name" value="PROKAR_LIPOPROTEIN"/>
    <property type="match status" value="1"/>
</dbReference>
<sequence length="208" mass="21045">MSGLRGGRRRRIPYLVLGVLLVLACASGFVVISAEFGNRLPVLALTRPVTVGQMLTAQDLRQVNVAVDPDVSVVDVAQAGSLIGKRMSTSLPVGALLSAADVGGIAVPAEGQAVAALALKAGQFPPEISPGTHVSLVLVPNRTGAAFVDPPSLDASMAWSAVVVGVVSPPNEQTTVVSLQLAEDTARLVAAVPAGQLALVMLSSGGGR</sequence>
<reference evidence="3" key="1">
    <citation type="journal article" date="2019" name="Int. J. Syst. Evol. Microbiol.">
        <title>The Global Catalogue of Microorganisms (GCM) 10K type strain sequencing project: providing services to taxonomists for standard genome sequencing and annotation.</title>
        <authorList>
            <consortium name="The Broad Institute Genomics Platform"/>
            <consortium name="The Broad Institute Genome Sequencing Center for Infectious Disease"/>
            <person name="Wu L."/>
            <person name="Ma J."/>
        </authorList>
    </citation>
    <scope>NUCLEOTIDE SEQUENCE [LARGE SCALE GENOMIC DNA]</scope>
    <source>
        <strain evidence="3">CGMCC 4.7645</strain>
    </source>
</reference>
<accession>A0ABW5FK61</accession>
<dbReference type="InterPro" id="IPR013974">
    <property type="entry name" value="SAF"/>
</dbReference>
<proteinExistence type="predicted"/>
<dbReference type="RefSeq" id="WP_378261118.1">
    <property type="nucleotide sequence ID" value="NZ_JBHUKR010000004.1"/>
</dbReference>
<gene>
    <name evidence="2" type="ORF">ACFSXZ_03450</name>
</gene>
<evidence type="ECO:0000313" key="2">
    <source>
        <dbReference type="EMBL" id="MFD2415378.1"/>
    </source>
</evidence>
<name>A0ABW5FK61_9PSEU</name>